<protein>
    <submittedName>
        <fullName evidence="3">Amidase</fullName>
    </submittedName>
</protein>
<dbReference type="EMBL" id="SMLD01000168">
    <property type="protein sequence ID" value="TDE32705.1"/>
    <property type="molecule type" value="Genomic_DNA"/>
</dbReference>
<dbReference type="AlphaFoldDB" id="A0A4R5EED5"/>
<dbReference type="InterPro" id="IPR036928">
    <property type="entry name" value="AS_sf"/>
</dbReference>
<dbReference type="RefSeq" id="WP_132638845.1">
    <property type="nucleotide sequence ID" value="NZ_SMLD01000168.1"/>
</dbReference>
<evidence type="ECO:0000259" key="2">
    <source>
        <dbReference type="Pfam" id="PF01425"/>
    </source>
</evidence>
<sequence length="449" mass="47009">MTHTIGPPSTIIDLGRALRRGETTAVHLAAGALRTIHDHNATLNAFTLVDEAGAYEAARRADRELAEGLDRGPLHGIPVAVKDLIDVAGTRTTCGSATSFGAVAQRDADVVTRLRDRGAVIAGKTTLHEFAYGATGDRSLHGPSRNPHDPGRISGGSSGGSAVAVAAGMVPLSLGTDTAGSVRVPAALCGIVGFKPAYDAVSGKGVYALAPTLDHVGLFAGSVEGALLGYQALTDRPMDPLPDDPRSITVGWIRPGDLATCDPRIEKAGRDLLRSAGFSPGPVHGFPGWERDRALFELFTTLQGREAYEVHRHHLEADRELIDPEVLARLDQGGTVSAERYEAAREARGELSTIVAELLRTYDVLALPTVPIVAPPLGERSVRVGHTDLEVRSALLSLTSPWNMAGVPAISVPAGRCDGLPVAVQLVAAAGNEHLLFSAARTLDVAANL</sequence>
<dbReference type="PANTHER" id="PTHR11895:SF176">
    <property type="entry name" value="AMIDASE AMID-RELATED"/>
    <property type="match status" value="1"/>
</dbReference>
<dbReference type="InterPro" id="IPR020556">
    <property type="entry name" value="Amidase_CS"/>
</dbReference>
<dbReference type="GO" id="GO:0003824">
    <property type="term" value="F:catalytic activity"/>
    <property type="evidence" value="ECO:0007669"/>
    <property type="project" value="InterPro"/>
</dbReference>
<organism evidence="3 4">
    <name type="scientific">Nonomuraea mesophila</name>
    <dbReference type="NCBI Taxonomy" id="2530382"/>
    <lineage>
        <taxon>Bacteria</taxon>
        <taxon>Bacillati</taxon>
        <taxon>Actinomycetota</taxon>
        <taxon>Actinomycetes</taxon>
        <taxon>Streptosporangiales</taxon>
        <taxon>Streptosporangiaceae</taxon>
        <taxon>Nonomuraea</taxon>
    </lineage>
</organism>
<accession>A0A4R5EED5</accession>
<dbReference type="SUPFAM" id="SSF75304">
    <property type="entry name" value="Amidase signature (AS) enzymes"/>
    <property type="match status" value="1"/>
</dbReference>
<dbReference type="PROSITE" id="PS00571">
    <property type="entry name" value="AMIDASES"/>
    <property type="match status" value="1"/>
</dbReference>
<feature type="domain" description="Amidase" evidence="2">
    <location>
        <begin position="33"/>
        <end position="436"/>
    </location>
</feature>
<reference evidence="3 4" key="1">
    <citation type="submission" date="2019-03" db="EMBL/GenBank/DDBJ databases">
        <title>Draft genome sequences of novel Actinobacteria.</title>
        <authorList>
            <person name="Sahin N."/>
            <person name="Ay H."/>
            <person name="Saygin H."/>
        </authorList>
    </citation>
    <scope>NUCLEOTIDE SEQUENCE [LARGE SCALE GENOMIC DNA]</scope>
    <source>
        <strain evidence="3 4">6K102</strain>
    </source>
</reference>
<feature type="region of interest" description="Disordered" evidence="1">
    <location>
        <begin position="135"/>
        <end position="159"/>
    </location>
</feature>
<dbReference type="Gene3D" id="3.90.1300.10">
    <property type="entry name" value="Amidase signature (AS) domain"/>
    <property type="match status" value="1"/>
</dbReference>
<gene>
    <name evidence="3" type="ORF">E1295_39140</name>
</gene>
<comment type="caution">
    <text evidence="3">The sequence shown here is derived from an EMBL/GenBank/DDBJ whole genome shotgun (WGS) entry which is preliminary data.</text>
</comment>
<dbReference type="PANTHER" id="PTHR11895">
    <property type="entry name" value="TRANSAMIDASE"/>
    <property type="match status" value="1"/>
</dbReference>
<dbReference type="InterPro" id="IPR000120">
    <property type="entry name" value="Amidase"/>
</dbReference>
<evidence type="ECO:0000313" key="4">
    <source>
        <dbReference type="Proteomes" id="UP000295136"/>
    </source>
</evidence>
<evidence type="ECO:0000313" key="3">
    <source>
        <dbReference type="EMBL" id="TDE32705.1"/>
    </source>
</evidence>
<keyword evidence="4" id="KW-1185">Reference proteome</keyword>
<name>A0A4R5EED5_9ACTN</name>
<evidence type="ECO:0000256" key="1">
    <source>
        <dbReference type="SAM" id="MobiDB-lite"/>
    </source>
</evidence>
<dbReference type="Proteomes" id="UP000295136">
    <property type="component" value="Unassembled WGS sequence"/>
</dbReference>
<dbReference type="InterPro" id="IPR023631">
    <property type="entry name" value="Amidase_dom"/>
</dbReference>
<dbReference type="Pfam" id="PF01425">
    <property type="entry name" value="Amidase"/>
    <property type="match status" value="1"/>
</dbReference>
<proteinExistence type="predicted"/>